<dbReference type="InterPro" id="IPR011006">
    <property type="entry name" value="CheY-like_superfamily"/>
</dbReference>
<dbReference type="GO" id="GO:0000156">
    <property type="term" value="F:phosphorelay response regulator activity"/>
    <property type="evidence" value="ECO:0007669"/>
    <property type="project" value="InterPro"/>
</dbReference>
<comment type="similarity">
    <text evidence="5">Belongs to the CheB family.</text>
</comment>
<evidence type="ECO:0000259" key="10">
    <source>
        <dbReference type="PROSITE" id="PS50122"/>
    </source>
</evidence>
<evidence type="ECO:0000256" key="4">
    <source>
        <dbReference type="ARBA" id="ARBA00048267"/>
    </source>
</evidence>
<comment type="catalytic activity">
    <reaction evidence="5">
        <text>L-glutaminyl-[protein] + H2O = L-glutamyl-[protein] + NH4(+)</text>
        <dbReference type="Rhea" id="RHEA:16441"/>
        <dbReference type="Rhea" id="RHEA-COMP:10207"/>
        <dbReference type="Rhea" id="RHEA-COMP:10208"/>
        <dbReference type="ChEBI" id="CHEBI:15377"/>
        <dbReference type="ChEBI" id="CHEBI:28938"/>
        <dbReference type="ChEBI" id="CHEBI:29973"/>
        <dbReference type="ChEBI" id="CHEBI:30011"/>
        <dbReference type="EC" id="3.5.1.44"/>
    </reaction>
</comment>
<protein>
    <recommendedName>
        <fullName evidence="5">Protein-glutamate methylesterase/protein-glutamine glutaminase</fullName>
        <ecNumber evidence="5">3.1.1.61</ecNumber>
        <ecNumber evidence="5">3.5.1.44</ecNumber>
    </recommendedName>
</protein>
<sequence>MSRTTKPIRVVIVEDSATMRAILQARFEREDDIVVVGAAANAAEGRQMIRELDPDVVTLDVEMPGMNGLDFLEKIMALRPTPVIVVSGSTHEGAETTARALAIGAVGCYAKSEGGGSYGFDDQGRLADLIRDASKVRFVTRPAPPPPSTPPRTSTAPRSPALTERPRLIAIGSSTGGVEALQVLLGGFPADCPPTVVVQHISARFAPAVARTLDQSCPPRIVIAEPDLPLLDGHVYIAPGDERHFTVGGRSGHLYQRLRRGEPVSGHLPSVDVLFHSVAEVVGAGAVGILLTGMGTDGAEGLLALARTGARTIAQDEATSTVFGMPRAAIALGAAGVVAPIGTIARHAFSKAA</sequence>
<dbReference type="InterPro" id="IPR001789">
    <property type="entry name" value="Sig_transdc_resp-reg_receiver"/>
</dbReference>
<evidence type="ECO:0000256" key="1">
    <source>
        <dbReference type="ARBA" id="ARBA00022490"/>
    </source>
</evidence>
<dbReference type="PROSITE" id="PS50122">
    <property type="entry name" value="CHEB"/>
    <property type="match status" value="1"/>
</dbReference>
<dbReference type="RefSeq" id="WP_067907120.1">
    <property type="nucleotide sequence ID" value="NZ_KQ954244.1"/>
</dbReference>
<dbReference type="GO" id="GO:0050568">
    <property type="term" value="F:protein-glutamine glutaminase activity"/>
    <property type="evidence" value="ECO:0007669"/>
    <property type="project" value="UniProtKB-UniRule"/>
</dbReference>
<dbReference type="PROSITE" id="PS50110">
    <property type="entry name" value="RESPONSE_REGULATORY"/>
    <property type="match status" value="1"/>
</dbReference>
<dbReference type="EC" id="3.5.1.44" evidence="5"/>
<dbReference type="SMART" id="SM00448">
    <property type="entry name" value="REC"/>
    <property type="match status" value="1"/>
</dbReference>
<gene>
    <name evidence="5" type="primary">cheB</name>
    <name evidence="11" type="ORF">AQZ52_05580</name>
</gene>
<dbReference type="InterPro" id="IPR035909">
    <property type="entry name" value="CheB_C"/>
</dbReference>
<dbReference type="SUPFAM" id="SSF52172">
    <property type="entry name" value="CheY-like"/>
    <property type="match status" value="1"/>
</dbReference>
<dbReference type="HAMAP" id="MF_00099">
    <property type="entry name" value="CheB_chemtxs"/>
    <property type="match status" value="1"/>
</dbReference>
<dbReference type="InterPro" id="IPR008248">
    <property type="entry name" value="CheB-like"/>
</dbReference>
<evidence type="ECO:0000256" key="7">
    <source>
        <dbReference type="PROSITE-ProRule" id="PRU00169"/>
    </source>
</evidence>
<keyword evidence="2 5" id="KW-0145">Chemotaxis</keyword>
<organism evidence="11 12">
    <name type="scientific">Novosphingobium fuchskuhlense</name>
    <dbReference type="NCBI Taxonomy" id="1117702"/>
    <lineage>
        <taxon>Bacteria</taxon>
        <taxon>Pseudomonadati</taxon>
        <taxon>Pseudomonadota</taxon>
        <taxon>Alphaproteobacteria</taxon>
        <taxon>Sphingomonadales</taxon>
        <taxon>Sphingomonadaceae</taxon>
        <taxon>Novosphingobium</taxon>
    </lineage>
</organism>
<dbReference type="EC" id="3.1.1.61" evidence="5"/>
<evidence type="ECO:0000313" key="12">
    <source>
        <dbReference type="Proteomes" id="UP000058012"/>
    </source>
</evidence>
<proteinExistence type="inferred from homology"/>
<dbReference type="Pfam" id="PF00072">
    <property type="entry name" value="Response_reg"/>
    <property type="match status" value="1"/>
</dbReference>
<feature type="compositionally biased region" description="Low complexity" evidence="8">
    <location>
        <begin position="151"/>
        <end position="161"/>
    </location>
</feature>
<dbReference type="GO" id="GO:0005737">
    <property type="term" value="C:cytoplasm"/>
    <property type="evidence" value="ECO:0007669"/>
    <property type="project" value="UniProtKB-SubCell"/>
</dbReference>
<evidence type="ECO:0000256" key="3">
    <source>
        <dbReference type="ARBA" id="ARBA00022801"/>
    </source>
</evidence>
<evidence type="ECO:0000256" key="2">
    <source>
        <dbReference type="ARBA" id="ARBA00022500"/>
    </source>
</evidence>
<accession>A0A117UXJ6</accession>
<evidence type="ECO:0000256" key="8">
    <source>
        <dbReference type="SAM" id="MobiDB-lite"/>
    </source>
</evidence>
<dbReference type="Gene3D" id="3.40.50.2300">
    <property type="match status" value="1"/>
</dbReference>
<dbReference type="NCBIfam" id="NF001965">
    <property type="entry name" value="PRK00742.1"/>
    <property type="match status" value="1"/>
</dbReference>
<comment type="catalytic activity">
    <reaction evidence="4 5">
        <text>[protein]-L-glutamate 5-O-methyl ester + H2O = L-glutamyl-[protein] + methanol + H(+)</text>
        <dbReference type="Rhea" id="RHEA:23236"/>
        <dbReference type="Rhea" id="RHEA-COMP:10208"/>
        <dbReference type="Rhea" id="RHEA-COMP:10311"/>
        <dbReference type="ChEBI" id="CHEBI:15377"/>
        <dbReference type="ChEBI" id="CHEBI:15378"/>
        <dbReference type="ChEBI" id="CHEBI:17790"/>
        <dbReference type="ChEBI" id="CHEBI:29973"/>
        <dbReference type="ChEBI" id="CHEBI:82795"/>
        <dbReference type="EC" id="3.1.1.61"/>
    </reaction>
</comment>
<feature type="region of interest" description="Disordered" evidence="8">
    <location>
        <begin position="139"/>
        <end position="163"/>
    </location>
</feature>
<dbReference type="CDD" id="cd16432">
    <property type="entry name" value="CheB_Rec"/>
    <property type="match status" value="1"/>
</dbReference>
<comment type="PTM">
    <text evidence="5">Phosphorylated by CheA. Phosphorylation of the N-terminal regulatory domain activates the methylesterase activity.</text>
</comment>
<keyword evidence="12" id="KW-1185">Reference proteome</keyword>
<evidence type="ECO:0000256" key="6">
    <source>
        <dbReference type="PROSITE-ProRule" id="PRU00050"/>
    </source>
</evidence>
<keyword evidence="3 5" id="KW-0378">Hydrolase</keyword>
<dbReference type="PANTHER" id="PTHR42872:SF6">
    <property type="entry name" value="PROTEIN-GLUTAMATE METHYLESTERASE_PROTEIN-GLUTAMINE GLUTAMINASE"/>
    <property type="match status" value="1"/>
</dbReference>
<dbReference type="AlphaFoldDB" id="A0A117UXJ6"/>
<comment type="subcellular location">
    <subcellularLocation>
        <location evidence="5">Cytoplasm</location>
    </subcellularLocation>
</comment>
<evidence type="ECO:0000313" key="11">
    <source>
        <dbReference type="EMBL" id="KUR72701.1"/>
    </source>
</evidence>
<dbReference type="CDD" id="cd17541">
    <property type="entry name" value="REC_CheB-like"/>
    <property type="match status" value="1"/>
</dbReference>
<feature type="modified residue" description="4-aspartylphosphate" evidence="5 7">
    <location>
        <position position="60"/>
    </location>
</feature>
<feature type="active site" evidence="5 6">
    <location>
        <position position="297"/>
    </location>
</feature>
<name>A0A117UXJ6_9SPHN</name>
<dbReference type="GO" id="GO:0008984">
    <property type="term" value="F:protein-glutamate methylesterase activity"/>
    <property type="evidence" value="ECO:0007669"/>
    <property type="project" value="UniProtKB-UniRule"/>
</dbReference>
<dbReference type="Proteomes" id="UP000058012">
    <property type="component" value="Unassembled WGS sequence"/>
</dbReference>
<dbReference type="EMBL" id="LLZS01000003">
    <property type="protein sequence ID" value="KUR72701.1"/>
    <property type="molecule type" value="Genomic_DNA"/>
</dbReference>
<dbReference type="PIRSF" id="PIRSF000876">
    <property type="entry name" value="RR_chemtxs_CheB"/>
    <property type="match status" value="1"/>
</dbReference>
<dbReference type="Pfam" id="PF01339">
    <property type="entry name" value="CheB_methylest"/>
    <property type="match status" value="1"/>
</dbReference>
<comment type="caution">
    <text evidence="11">The sequence shown here is derived from an EMBL/GenBank/DDBJ whole genome shotgun (WGS) entry which is preliminary data.</text>
</comment>
<feature type="domain" description="Response regulatory" evidence="9">
    <location>
        <begin position="9"/>
        <end position="126"/>
    </location>
</feature>
<feature type="active site" evidence="5 6">
    <location>
        <position position="174"/>
    </location>
</feature>
<dbReference type="InterPro" id="IPR000673">
    <property type="entry name" value="Sig_transdc_resp-reg_Me-estase"/>
</dbReference>
<evidence type="ECO:0000259" key="9">
    <source>
        <dbReference type="PROSITE" id="PS50110"/>
    </source>
</evidence>
<dbReference type="OrthoDB" id="9793421at2"/>
<keyword evidence="5 7" id="KW-0597">Phosphoprotein</keyword>
<feature type="domain" description="CheB-type methylesterase" evidence="10">
    <location>
        <begin position="162"/>
        <end position="353"/>
    </location>
</feature>
<comment type="domain">
    <text evidence="5">Contains a C-terminal catalytic domain, and an N-terminal region which modulates catalytic activity.</text>
</comment>
<dbReference type="SUPFAM" id="SSF52738">
    <property type="entry name" value="Methylesterase CheB, C-terminal domain"/>
    <property type="match status" value="1"/>
</dbReference>
<evidence type="ECO:0000256" key="5">
    <source>
        <dbReference type="HAMAP-Rule" id="MF_00099"/>
    </source>
</evidence>
<dbReference type="GO" id="GO:0006935">
    <property type="term" value="P:chemotaxis"/>
    <property type="evidence" value="ECO:0007669"/>
    <property type="project" value="UniProtKB-UniRule"/>
</dbReference>
<feature type="active site" evidence="5 6">
    <location>
        <position position="200"/>
    </location>
</feature>
<comment type="function">
    <text evidence="5">Involved in chemotaxis. Part of a chemotaxis signal transduction system that modulates chemotaxis in response to various stimuli. Catalyzes the demethylation of specific methylglutamate residues introduced into the chemoreceptors (methyl-accepting chemotaxis proteins or MCP) by CheR. Also mediates the irreversible deamidation of specific glutamine residues to glutamic acid.</text>
</comment>
<keyword evidence="1 5" id="KW-0963">Cytoplasm</keyword>
<dbReference type="STRING" id="1117702.AQZ52_05580"/>
<dbReference type="PANTHER" id="PTHR42872">
    <property type="entry name" value="PROTEIN-GLUTAMATE METHYLESTERASE/PROTEIN-GLUTAMINE GLUTAMINASE"/>
    <property type="match status" value="1"/>
</dbReference>
<reference evidence="11 12" key="1">
    <citation type="submission" date="2015-10" db="EMBL/GenBank/DDBJ databases">
        <title>Draft genome sequence of Novosphingobium fuchskuhlense DSM 25065 isolated from a surface water sample of the southwest basin of Lake Grosse Fuchskuhle.</title>
        <authorList>
            <person name="Ruckert C."/>
            <person name="Winkler A."/>
            <person name="Glaeser J."/>
            <person name="Grossart H.-P."/>
            <person name="Kalinowski J."/>
            <person name="Glaeser S."/>
        </authorList>
    </citation>
    <scope>NUCLEOTIDE SEQUENCE [LARGE SCALE GENOMIC DNA]</scope>
    <source>
        <strain evidence="11 12">FNE08-7</strain>
    </source>
</reference>
<dbReference type="Gene3D" id="3.40.50.180">
    <property type="entry name" value="Methylesterase CheB, C-terminal domain"/>
    <property type="match status" value="1"/>
</dbReference>